<dbReference type="Proteomes" id="UP001153761">
    <property type="component" value="Chromosome"/>
</dbReference>
<name>A0A1J1JGH0_PLAAG</name>
<reference evidence="3" key="1">
    <citation type="submission" date="2015-09" db="EMBL/GenBank/DDBJ databases">
        <authorList>
            <person name="Jackson K.R."/>
            <person name="Lunt B.L."/>
            <person name="Fisher J.N.B."/>
            <person name="Gardner A.V."/>
            <person name="Bailey M.E."/>
            <person name="Deus L.M."/>
            <person name="Earl A.S."/>
            <person name="Gibby P.D."/>
            <person name="Hartmann K.A."/>
            <person name="Liu J.E."/>
            <person name="Manci A.M."/>
            <person name="Nielsen D.A."/>
            <person name="Solomon M.B."/>
            <person name="Breakwell D.P."/>
            <person name="Burnett S.H."/>
            <person name="Grose J.H."/>
        </authorList>
    </citation>
    <scope>NUCLEOTIDE SEQUENCE</scope>
    <source>
        <strain evidence="3">7805</strain>
    </source>
</reference>
<sequence>MPTVKIEAQISALDLLQAVQQLNQAELEQFIEQILQVKAQRIAPSLSINESELLIKINQDLPQELRHIYQTLMEKRNQEILTESEYQQLLELTEQVEKYQAQRLEYLTKLAQMRKLSLTNLITQMGLQPINND</sequence>
<evidence type="ECO:0000256" key="1">
    <source>
        <dbReference type="SAM" id="Coils"/>
    </source>
</evidence>
<reference evidence="2" key="2">
    <citation type="submission" date="2020-09" db="EMBL/GenBank/DDBJ databases">
        <authorList>
            <person name="Blom J."/>
        </authorList>
    </citation>
    <scope>NUCLEOTIDE SEQUENCE</scope>
    <source>
        <strain evidence="2">No.66</strain>
    </source>
</reference>
<keyword evidence="1" id="KW-0175">Coiled coil</keyword>
<gene>
    <name evidence="2" type="ORF">PANO66_00930</name>
    <name evidence="3" type="ORF">PLAM_2247</name>
</gene>
<protein>
    <recommendedName>
        <fullName evidence="4">STAS/SEC14 domain-containing protein</fullName>
    </recommendedName>
</protein>
<dbReference type="EMBL" id="LO018304">
    <property type="protein sequence ID" value="CUM60213.1"/>
    <property type="molecule type" value="Genomic_DNA"/>
</dbReference>
<evidence type="ECO:0000313" key="3">
    <source>
        <dbReference type="EMBL" id="CUM60213.1"/>
    </source>
</evidence>
<dbReference type="RefSeq" id="WP_026787274.1">
    <property type="nucleotide sequence ID" value="NZ_CAJCFV010000089.1"/>
</dbReference>
<evidence type="ECO:0008006" key="4">
    <source>
        <dbReference type="Google" id="ProtNLM"/>
    </source>
</evidence>
<feature type="coiled-coil region" evidence="1">
    <location>
        <begin position="82"/>
        <end position="109"/>
    </location>
</feature>
<dbReference type="EMBL" id="LR882963">
    <property type="protein sequence ID" value="CAD5924771.1"/>
    <property type="molecule type" value="Genomic_DNA"/>
</dbReference>
<proteinExistence type="predicted"/>
<accession>A0A1J1JGH0</accession>
<organism evidence="3">
    <name type="scientific">Planktothrix agardhii</name>
    <name type="common">Oscillatoria agardhii</name>
    <dbReference type="NCBI Taxonomy" id="1160"/>
    <lineage>
        <taxon>Bacteria</taxon>
        <taxon>Bacillati</taxon>
        <taxon>Cyanobacteriota</taxon>
        <taxon>Cyanophyceae</taxon>
        <taxon>Oscillatoriophycideae</taxon>
        <taxon>Oscillatoriales</taxon>
        <taxon>Microcoleaceae</taxon>
        <taxon>Planktothrix</taxon>
    </lineage>
</organism>
<evidence type="ECO:0000313" key="2">
    <source>
        <dbReference type="EMBL" id="CAD5924771.1"/>
    </source>
</evidence>
<dbReference type="AlphaFoldDB" id="A0A1J1JGH0"/>